<dbReference type="Pfam" id="PF04355">
    <property type="entry name" value="BamE"/>
    <property type="match status" value="1"/>
</dbReference>
<keyword evidence="2" id="KW-0472">Membrane</keyword>
<dbReference type="GO" id="GO:0019867">
    <property type="term" value="C:outer membrane"/>
    <property type="evidence" value="ECO:0007669"/>
    <property type="project" value="InterPro"/>
</dbReference>
<evidence type="ECO:0000256" key="1">
    <source>
        <dbReference type="ARBA" id="ARBA00022729"/>
    </source>
</evidence>
<dbReference type="EMBL" id="CP065937">
    <property type="protein sequence ID" value="QQA60070.1"/>
    <property type="molecule type" value="Genomic_DNA"/>
</dbReference>
<protein>
    <submittedName>
        <fullName evidence="4">Outer membrane protein assembly factor BamE</fullName>
    </submittedName>
</protein>
<organism evidence="4">
    <name type="scientific">Aeromonas caviae</name>
    <name type="common">Aeromonas punctata</name>
    <dbReference type="NCBI Taxonomy" id="648"/>
    <lineage>
        <taxon>Bacteria</taxon>
        <taxon>Pseudomonadati</taxon>
        <taxon>Pseudomonadota</taxon>
        <taxon>Gammaproteobacteria</taxon>
        <taxon>Aeromonadales</taxon>
        <taxon>Aeromonadaceae</taxon>
        <taxon>Aeromonas</taxon>
    </lineage>
</organism>
<dbReference type="Gene3D" id="3.30.1450.10">
    <property type="match status" value="1"/>
</dbReference>
<dbReference type="InterPro" id="IPR007450">
    <property type="entry name" value="BamE_dom"/>
</dbReference>
<evidence type="ECO:0000259" key="3">
    <source>
        <dbReference type="Pfam" id="PF04355"/>
    </source>
</evidence>
<reference evidence="4" key="1">
    <citation type="submission" date="2020-12" db="EMBL/GenBank/DDBJ databases">
        <title>GES Beta-lactamases isolated from hospital effluents in Brazil.</title>
        <authorList>
            <person name="Conte D."/>
            <person name="Mesa D."/>
            <person name="Palmeiro J.K."/>
            <person name="Dalla-Costa L.M."/>
        </authorList>
    </citation>
    <scope>NUCLEOTIDE SEQUENCE [LARGE SCALE GENOMIC DNA]</scope>
    <source>
        <strain evidence="4">Aero21</strain>
    </source>
</reference>
<gene>
    <name evidence="4" type="primary">bamE</name>
    <name evidence="4" type="ORF">JC965_17930</name>
</gene>
<sequence>MLKKVLALAAAALLLVGCSTSAKRLAQISPGMTKVEVISVLGNPESVSGQGSAEVFTYTLSNSWNAPVWNTKYHVYFNDGKVVRYGN</sequence>
<keyword evidence="1" id="KW-0732">Signal</keyword>
<dbReference type="RefSeq" id="WP_160317943.1">
    <property type="nucleotide sequence ID" value="NZ_AP024136.1"/>
</dbReference>
<feature type="domain" description="Outer membrane protein assembly factor BamE" evidence="3">
    <location>
        <begin position="22"/>
        <end position="84"/>
    </location>
</feature>
<dbReference type="InterPro" id="IPR037873">
    <property type="entry name" value="BamE-like"/>
</dbReference>
<evidence type="ECO:0000256" key="2">
    <source>
        <dbReference type="ARBA" id="ARBA00023136"/>
    </source>
</evidence>
<evidence type="ECO:0000313" key="4">
    <source>
        <dbReference type="EMBL" id="QQA60070.1"/>
    </source>
</evidence>
<proteinExistence type="predicted"/>
<dbReference type="AlphaFoldDB" id="A0A7I8HYH9"/>
<dbReference type="PROSITE" id="PS51257">
    <property type="entry name" value="PROKAR_LIPOPROTEIN"/>
    <property type="match status" value="1"/>
</dbReference>
<name>A0A7I8HYH9_AERCA</name>
<accession>A0A7I8HYH9</accession>